<protein>
    <recommendedName>
        <fullName evidence="8">rRNA-processing protein</fullName>
    </recommendedName>
</protein>
<evidence type="ECO:0000256" key="4">
    <source>
        <dbReference type="ARBA" id="ARBA00022517"/>
    </source>
</evidence>
<name>A0A9W8LCG2_9FUNG</name>
<evidence type="ECO:0000256" key="1">
    <source>
        <dbReference type="ARBA" id="ARBA00004090"/>
    </source>
</evidence>
<proteinExistence type="inferred from homology"/>
<evidence type="ECO:0000256" key="7">
    <source>
        <dbReference type="ARBA" id="ARBA00023242"/>
    </source>
</evidence>
<comment type="subcellular location">
    <subcellularLocation>
        <location evidence="2 8">Nucleus</location>
        <location evidence="2 8">Nucleolus</location>
    </subcellularLocation>
</comment>
<dbReference type="AlphaFoldDB" id="A0A9W8LCG2"/>
<dbReference type="GO" id="GO:0005730">
    <property type="term" value="C:nucleolus"/>
    <property type="evidence" value="ECO:0007669"/>
    <property type="project" value="UniProtKB-SubCell"/>
</dbReference>
<keyword evidence="5 8" id="KW-0698">rRNA processing</keyword>
<comment type="similarity">
    <text evidence="3 8">Belongs to the CGR1 family.</text>
</comment>
<dbReference type="GO" id="GO:0006364">
    <property type="term" value="P:rRNA processing"/>
    <property type="evidence" value="ECO:0007669"/>
    <property type="project" value="UniProtKB-UniRule"/>
</dbReference>
<evidence type="ECO:0000313" key="10">
    <source>
        <dbReference type="EMBL" id="KAJ2757295.1"/>
    </source>
</evidence>
<dbReference type="OrthoDB" id="277961at2759"/>
<dbReference type="EMBL" id="JANBUH010000003">
    <property type="protein sequence ID" value="KAJ2757295.1"/>
    <property type="molecule type" value="Genomic_DNA"/>
</dbReference>
<feature type="region of interest" description="Disordered" evidence="9">
    <location>
        <begin position="25"/>
        <end position="51"/>
    </location>
</feature>
<comment type="function">
    <text evidence="1 8">Involved in nucleolar integrity and required for processing of the pre-rRNA for the 60S ribosome subunit.</text>
</comment>
<evidence type="ECO:0000256" key="3">
    <source>
        <dbReference type="ARBA" id="ARBA00007869"/>
    </source>
</evidence>
<sequence length="133" mass="15396">MSAVKPSSAALAEAAATAATTISSDPAPLTRVSGKQWKAARKPTNRSMMAKSLSKSYEKRIREARNLKAVKHTEAELKEEKRVEKEEHRNRILERKKKYEEKLRQERYQAEMSARKRMRVKRKELKARAHAKH</sequence>
<keyword evidence="7 8" id="KW-0539">Nucleus</keyword>
<evidence type="ECO:0000256" key="2">
    <source>
        <dbReference type="ARBA" id="ARBA00004604"/>
    </source>
</evidence>
<feature type="compositionally biased region" description="Basic residues" evidence="9">
    <location>
        <begin position="115"/>
        <end position="133"/>
    </location>
</feature>
<feature type="coiled-coil region" evidence="8">
    <location>
        <begin position="67"/>
        <end position="109"/>
    </location>
</feature>
<dbReference type="Pfam" id="PF03879">
    <property type="entry name" value="Cgr1"/>
    <property type="match status" value="1"/>
</dbReference>
<keyword evidence="4 8" id="KW-0690">Ribosome biogenesis</keyword>
<dbReference type="InterPro" id="IPR005579">
    <property type="entry name" value="Cgr1-like"/>
</dbReference>
<accession>A0A9W8LCG2</accession>
<evidence type="ECO:0000256" key="5">
    <source>
        <dbReference type="ARBA" id="ARBA00022552"/>
    </source>
</evidence>
<gene>
    <name evidence="10" type="ORF">GGI19_000115</name>
</gene>
<feature type="region of interest" description="Disordered" evidence="9">
    <location>
        <begin position="111"/>
        <end position="133"/>
    </location>
</feature>
<dbReference type="Proteomes" id="UP001140011">
    <property type="component" value="Unassembled WGS sequence"/>
</dbReference>
<keyword evidence="6 8" id="KW-0175">Coiled coil</keyword>
<evidence type="ECO:0000256" key="9">
    <source>
        <dbReference type="SAM" id="MobiDB-lite"/>
    </source>
</evidence>
<reference evidence="10" key="1">
    <citation type="submission" date="2022-07" db="EMBL/GenBank/DDBJ databases">
        <title>Phylogenomic reconstructions and comparative analyses of Kickxellomycotina fungi.</title>
        <authorList>
            <person name="Reynolds N.K."/>
            <person name="Stajich J.E."/>
            <person name="Barry K."/>
            <person name="Grigoriev I.V."/>
            <person name="Crous P."/>
            <person name="Smith M.E."/>
        </authorList>
    </citation>
    <scope>NUCLEOTIDE SEQUENCE</scope>
    <source>
        <strain evidence="10">BCRC 34297</strain>
    </source>
</reference>
<organism evidence="10 11">
    <name type="scientific">Coemansia pectinata</name>
    <dbReference type="NCBI Taxonomy" id="1052879"/>
    <lineage>
        <taxon>Eukaryota</taxon>
        <taxon>Fungi</taxon>
        <taxon>Fungi incertae sedis</taxon>
        <taxon>Zoopagomycota</taxon>
        <taxon>Kickxellomycotina</taxon>
        <taxon>Kickxellomycetes</taxon>
        <taxon>Kickxellales</taxon>
        <taxon>Kickxellaceae</taxon>
        <taxon>Coemansia</taxon>
    </lineage>
</organism>
<evidence type="ECO:0000313" key="11">
    <source>
        <dbReference type="Proteomes" id="UP001140011"/>
    </source>
</evidence>
<evidence type="ECO:0000256" key="8">
    <source>
        <dbReference type="RuleBase" id="RU363084"/>
    </source>
</evidence>
<keyword evidence="11" id="KW-1185">Reference proteome</keyword>
<evidence type="ECO:0000256" key="6">
    <source>
        <dbReference type="ARBA" id="ARBA00023054"/>
    </source>
</evidence>
<comment type="caution">
    <text evidence="10">The sequence shown here is derived from an EMBL/GenBank/DDBJ whole genome shotgun (WGS) entry which is preliminary data.</text>
</comment>